<name>A0A1M5VU39_9CLOT</name>
<dbReference type="InterPro" id="IPR013344">
    <property type="entry name" value="RNR_NrdJ/NrdZ"/>
</dbReference>
<dbReference type="SUPFAM" id="SSF51998">
    <property type="entry name" value="PFL-like glycyl radical enzymes"/>
    <property type="match status" value="1"/>
</dbReference>
<dbReference type="GO" id="GO:0071897">
    <property type="term" value="P:DNA biosynthetic process"/>
    <property type="evidence" value="ECO:0007669"/>
    <property type="project" value="UniProtKB-KW"/>
</dbReference>
<evidence type="ECO:0000256" key="10">
    <source>
        <dbReference type="ARBA" id="ARBA00023285"/>
    </source>
</evidence>
<evidence type="ECO:0000256" key="7">
    <source>
        <dbReference type="ARBA" id="ARBA00022741"/>
    </source>
</evidence>
<evidence type="ECO:0000256" key="4">
    <source>
        <dbReference type="ARBA" id="ARBA00014409"/>
    </source>
</evidence>
<gene>
    <name evidence="16" type="ORF">SAMN02745941_00794</name>
</gene>
<accession>A0A1M5VU39</accession>
<evidence type="ECO:0000313" key="17">
    <source>
        <dbReference type="Proteomes" id="UP000184241"/>
    </source>
</evidence>
<dbReference type="Pfam" id="PF02867">
    <property type="entry name" value="Ribonuc_red_lgC"/>
    <property type="match status" value="1"/>
</dbReference>
<dbReference type="InterPro" id="IPR013678">
    <property type="entry name" value="RNR_2_N"/>
</dbReference>
<dbReference type="GO" id="GO:0031419">
    <property type="term" value="F:cobalamin binding"/>
    <property type="evidence" value="ECO:0007669"/>
    <property type="project" value="UniProtKB-KW"/>
</dbReference>
<keyword evidence="7 13" id="KW-0547">Nucleotide-binding</keyword>
<dbReference type="Gene3D" id="3.20.70.20">
    <property type="match status" value="1"/>
</dbReference>
<dbReference type="Pfam" id="PF08471">
    <property type="entry name" value="Ribonuc_red_2_N"/>
    <property type="match status" value="1"/>
</dbReference>
<comment type="catalytic activity">
    <reaction evidence="12 13">
        <text>a 2'-deoxyribonucleoside 5'-diphosphate + [thioredoxin]-disulfide + H2O = a ribonucleoside 5'-diphosphate + [thioredoxin]-dithiol</text>
        <dbReference type="Rhea" id="RHEA:23252"/>
        <dbReference type="Rhea" id="RHEA-COMP:10698"/>
        <dbReference type="Rhea" id="RHEA-COMP:10700"/>
        <dbReference type="ChEBI" id="CHEBI:15377"/>
        <dbReference type="ChEBI" id="CHEBI:29950"/>
        <dbReference type="ChEBI" id="CHEBI:50058"/>
        <dbReference type="ChEBI" id="CHEBI:57930"/>
        <dbReference type="ChEBI" id="CHEBI:73316"/>
        <dbReference type="EC" id="1.17.4.1"/>
    </reaction>
</comment>
<dbReference type="PRINTS" id="PR01183">
    <property type="entry name" value="RIBORDTASEM1"/>
</dbReference>
<dbReference type="CDD" id="cd02888">
    <property type="entry name" value="RNR_II_dimer"/>
    <property type="match status" value="1"/>
</dbReference>
<dbReference type="PANTHER" id="PTHR43371">
    <property type="entry name" value="VITAMIN B12-DEPENDENT RIBONUCLEOTIDE REDUCTASE"/>
    <property type="match status" value="1"/>
</dbReference>
<dbReference type="GO" id="GO:0000166">
    <property type="term" value="F:nucleotide binding"/>
    <property type="evidence" value="ECO:0007669"/>
    <property type="project" value="UniProtKB-KW"/>
</dbReference>
<dbReference type="Proteomes" id="UP000184241">
    <property type="component" value="Unassembled WGS sequence"/>
</dbReference>
<evidence type="ECO:0000256" key="13">
    <source>
        <dbReference type="RuleBase" id="RU364064"/>
    </source>
</evidence>
<dbReference type="EMBL" id="FQXU01000004">
    <property type="protein sequence ID" value="SHH78785.1"/>
    <property type="molecule type" value="Genomic_DNA"/>
</dbReference>
<keyword evidence="9" id="KW-1015">Disulfide bond</keyword>
<evidence type="ECO:0000256" key="5">
    <source>
        <dbReference type="ARBA" id="ARBA00022628"/>
    </source>
</evidence>
<keyword evidence="10 13" id="KW-0170">Cobalt</keyword>
<evidence type="ECO:0000256" key="12">
    <source>
        <dbReference type="ARBA" id="ARBA00047754"/>
    </source>
</evidence>
<comment type="cofactor">
    <cofactor evidence="1 13">
        <name>adenosylcob(III)alamin</name>
        <dbReference type="ChEBI" id="CHEBI:18408"/>
    </cofactor>
</comment>
<evidence type="ECO:0000259" key="14">
    <source>
        <dbReference type="Pfam" id="PF02867"/>
    </source>
</evidence>
<evidence type="ECO:0000256" key="9">
    <source>
        <dbReference type="ARBA" id="ARBA00023157"/>
    </source>
</evidence>
<evidence type="ECO:0000256" key="1">
    <source>
        <dbReference type="ARBA" id="ARBA00001922"/>
    </source>
</evidence>
<protein>
    <recommendedName>
        <fullName evidence="4 13">Vitamin B12-dependent ribonucleotide reductase</fullName>
        <ecNumber evidence="3 13">1.17.4.1</ecNumber>
    </recommendedName>
</protein>
<feature type="domain" description="Ribonucleotide reductase large subunit C-terminal" evidence="14">
    <location>
        <begin position="175"/>
        <end position="746"/>
    </location>
</feature>
<evidence type="ECO:0000256" key="11">
    <source>
        <dbReference type="ARBA" id="ARBA00025437"/>
    </source>
</evidence>
<proteinExistence type="inferred from homology"/>
<comment type="similarity">
    <text evidence="2 13">Belongs to the ribonucleoside diphosphate reductase class-2 family.</text>
</comment>
<feature type="domain" description="Ribonucleotide reductase class II vitamin B12-dependent N-terminal" evidence="15">
    <location>
        <begin position="34"/>
        <end position="125"/>
    </location>
</feature>
<evidence type="ECO:0000256" key="6">
    <source>
        <dbReference type="ARBA" id="ARBA00022634"/>
    </source>
</evidence>
<evidence type="ECO:0000256" key="8">
    <source>
        <dbReference type="ARBA" id="ARBA00023002"/>
    </source>
</evidence>
<dbReference type="InterPro" id="IPR050862">
    <property type="entry name" value="RdRp_reductase_class-2"/>
</dbReference>
<dbReference type="NCBIfam" id="TIGR02504">
    <property type="entry name" value="NrdJ_Z"/>
    <property type="match status" value="1"/>
</dbReference>
<dbReference type="PANTHER" id="PTHR43371:SF1">
    <property type="entry name" value="RIBONUCLEOSIDE-DIPHOSPHATE REDUCTASE"/>
    <property type="match status" value="1"/>
</dbReference>
<evidence type="ECO:0000313" key="16">
    <source>
        <dbReference type="EMBL" id="SHH78785.1"/>
    </source>
</evidence>
<dbReference type="InterPro" id="IPR000788">
    <property type="entry name" value="RNR_lg_C"/>
</dbReference>
<keyword evidence="6 13" id="KW-0237">DNA synthesis</keyword>
<comment type="function">
    <text evidence="11 13">Catalyzes the reduction of ribonucleotides to deoxyribonucleotides. May function to provide a pool of deoxyribonucleotide precursors for DNA repair during oxygen limitation and/or for immediate growth after restoration of oxygen.</text>
</comment>
<dbReference type="GO" id="GO:0050897">
    <property type="term" value="F:cobalt ion binding"/>
    <property type="evidence" value="ECO:0007669"/>
    <property type="project" value="InterPro"/>
</dbReference>
<keyword evidence="8 13" id="KW-0560">Oxidoreductase</keyword>
<evidence type="ECO:0000259" key="15">
    <source>
        <dbReference type="Pfam" id="PF08471"/>
    </source>
</evidence>
<evidence type="ECO:0000256" key="3">
    <source>
        <dbReference type="ARBA" id="ARBA00012274"/>
    </source>
</evidence>
<dbReference type="RefSeq" id="WP_073016964.1">
    <property type="nucleotide sequence ID" value="NZ_FQXU01000004.1"/>
</dbReference>
<dbReference type="NCBIfam" id="NF005122">
    <property type="entry name" value="PRK06556.1"/>
    <property type="match status" value="1"/>
</dbReference>
<dbReference type="AlphaFoldDB" id="A0A1M5VU39"/>
<dbReference type="GO" id="GO:0004748">
    <property type="term" value="F:ribonucleoside-diphosphate reductase activity, thioredoxin disulfide as acceptor"/>
    <property type="evidence" value="ECO:0007669"/>
    <property type="project" value="UniProtKB-EC"/>
</dbReference>
<keyword evidence="5 13" id="KW-0846">Cobalamin</keyword>
<reference evidence="16 17" key="1">
    <citation type="submission" date="2016-11" db="EMBL/GenBank/DDBJ databases">
        <authorList>
            <person name="Jaros S."/>
            <person name="Januszkiewicz K."/>
            <person name="Wedrychowicz H."/>
        </authorList>
    </citation>
    <scope>NUCLEOTIDE SEQUENCE [LARGE SCALE GENOMIC DNA]</scope>
    <source>
        <strain evidence="16 17">DSM 6191</strain>
    </source>
</reference>
<dbReference type="EC" id="1.17.4.1" evidence="3 13"/>
<evidence type="ECO:0000256" key="2">
    <source>
        <dbReference type="ARBA" id="ARBA00007405"/>
    </source>
</evidence>
<sequence length="836" mass="92956">MNDLYKLITRYFTKELETTNKSVYDLFKWKSVAVHIVDYKTNKTIFSTEDLEFPDFYSQNACNIIASKYFRQSGVPNSLGYERSMKEITHRLVNFWTTYALEQGLINKENSQIFYDELAFALLNQMWAPNSPQWFNTGLKLSYNISKEAEGHFYYDEDLGKTLQSKDAYTRTQGSACFINKIEDKLLGPGSITDLITTETRLFKLGSGTGTNFSNIRALDEPLSGGGKSSGLMSFLKVLDRNAGAIKSGGTTRRAAKMVCLDYNHPEIMDFITWKSREEQKVRDLGKMGYDIGFEGEAYETVSGQNANNSVRFSDEFMKKATTNSEETILLKGRKSDAVNRKISVKELWDSFNESSWNCADPAPQFDDTINAWHTCPSGEDGLYGSKHNKINASNPCSEYHFLDDTACNLASINIRKFYDEHKKTFDLDALTHLTALIQIVLDTTIYQGQFPTEEIARKSFMFRTTGLGIANTGSTLMAMAIPYDSEEGRTISAALMGVVTGYSYYVSSLMAEKIGAFPKFDINKEYMLKVIRNHSRAAGALSGSFENLNYTPLKVNHSILNDLSLNNLSEILKTSWNLAYSHGSEVGFRNAQVTVIAPTGTIALAMDCGTTSIEPFFSHIVWKNLSGGGYMKLVNSTIKTALESLNYNGAEISSIVSYIDENGKIEGAPYLNKNHYSIFDTANKSSGGYRFISPMGHVKMVAALTPFVSGAISKTVNLPNDATVEDFKEVHEEAWKLGVKCIALYRDGSKVSQPLNVSLDCTTKSLESMNYKELLDYAKSLENKIKNIPSKIDVSSEIIPEGHHKVKCNNCGSEQIVPNGTCSLCLVCGSTSGCS</sequence>
<organism evidence="16 17">
    <name type="scientific">Clostridium intestinale DSM 6191</name>
    <dbReference type="NCBI Taxonomy" id="1121320"/>
    <lineage>
        <taxon>Bacteria</taxon>
        <taxon>Bacillati</taxon>
        <taxon>Bacillota</taxon>
        <taxon>Clostridia</taxon>
        <taxon>Eubacteriales</taxon>
        <taxon>Clostridiaceae</taxon>
        <taxon>Clostridium</taxon>
    </lineage>
</organism>